<keyword evidence="6" id="KW-1185">Reference proteome</keyword>
<dbReference type="Gene3D" id="3.20.20.80">
    <property type="entry name" value="Glycosidases"/>
    <property type="match status" value="1"/>
</dbReference>
<dbReference type="GO" id="GO:0009986">
    <property type="term" value="C:cell surface"/>
    <property type="evidence" value="ECO:0007669"/>
    <property type="project" value="TreeGrafter"/>
</dbReference>
<dbReference type="Pfam" id="PF00150">
    <property type="entry name" value="Cellulase"/>
    <property type="match status" value="1"/>
</dbReference>
<dbReference type="SMR" id="A0A4R4RNW4"/>
<evidence type="ECO:0000313" key="5">
    <source>
        <dbReference type="EMBL" id="TDC51498.1"/>
    </source>
</evidence>
<dbReference type="AlphaFoldDB" id="A0A4R4RNW4"/>
<dbReference type="FunFam" id="3.20.20.80:FF:000130">
    <property type="entry name" value="Endoglucanase C"/>
    <property type="match status" value="1"/>
</dbReference>
<evidence type="ECO:0000256" key="1">
    <source>
        <dbReference type="ARBA" id="ARBA00022801"/>
    </source>
</evidence>
<dbReference type="PANTHER" id="PTHR31297:SF13">
    <property type="entry name" value="PUTATIVE-RELATED"/>
    <property type="match status" value="1"/>
</dbReference>
<gene>
    <name evidence="5" type="ORF">E1212_12000</name>
</gene>
<dbReference type="EMBL" id="SMKL01000022">
    <property type="protein sequence ID" value="TDC51498.1"/>
    <property type="molecule type" value="Genomic_DNA"/>
</dbReference>
<evidence type="ECO:0000256" key="3">
    <source>
        <dbReference type="RuleBase" id="RU361153"/>
    </source>
</evidence>
<sequence length="461" mass="52115">MTTSGFVAVDGPRLVGGDGSTLVLRGFGLGGWLNMENFITGYPSTESLQRKALRGVLGDEAYERFFDAFLTSFFTADDAAYLASLGLNSLRIPFNYRHFEDDDRPFELKESGFQRLDAVVDACARHGIYTILDLHALPGAQNQHWHSDNPTHYAQFWNHRHFQDRAVHLWEALADRYKANPWVAGYNPVNEPGDATGEVVGPFYRRLEAAIRAVDPHHVLFLDGNRYSTEFHMFGDPLPNTVYTAHEYALPGFVDGGPYPGESRGQYVDQAYVEKTFLARTEFMRSTGTPIWIGEFGPVYTGDAGRDEQRYRLLEDQLTLYREHGASWALWTYKDIGLQGLTYARPDSPYLRRIAPVLEKKARLGVDAWGSVDDGVRSVLDPIDELFEKEFPDYTPFPWGRKRWVDVLVRHILLAEPMAGDFARCFEGVTPDEAAELGASFAFDACARREPLAELLSRYAN</sequence>
<dbReference type="InterPro" id="IPR001547">
    <property type="entry name" value="Glyco_hydro_5"/>
</dbReference>
<name>A0A4R4RNW4_9ACTN</name>
<dbReference type="SUPFAM" id="SSF51445">
    <property type="entry name" value="(Trans)glycosidases"/>
    <property type="match status" value="1"/>
</dbReference>
<comment type="similarity">
    <text evidence="3">Belongs to the glycosyl hydrolase 5 (cellulase A) family.</text>
</comment>
<dbReference type="Proteomes" id="UP000295621">
    <property type="component" value="Unassembled WGS sequence"/>
</dbReference>
<dbReference type="PANTHER" id="PTHR31297">
    <property type="entry name" value="GLUCAN ENDO-1,6-BETA-GLUCOSIDASE B"/>
    <property type="match status" value="1"/>
</dbReference>
<accession>A0A4R4RNW4</accession>
<dbReference type="OrthoDB" id="4771662at2"/>
<dbReference type="GO" id="GO:0008422">
    <property type="term" value="F:beta-glucosidase activity"/>
    <property type="evidence" value="ECO:0007669"/>
    <property type="project" value="TreeGrafter"/>
</dbReference>
<reference evidence="5 6" key="1">
    <citation type="submission" date="2019-02" db="EMBL/GenBank/DDBJ databases">
        <title>Draft genome sequences of novel Actinobacteria.</title>
        <authorList>
            <person name="Sahin N."/>
            <person name="Ay H."/>
            <person name="Saygin H."/>
        </authorList>
    </citation>
    <scope>NUCLEOTIDE SEQUENCE [LARGE SCALE GENOMIC DNA]</scope>
    <source>
        <strain evidence="5 6">KC603</strain>
    </source>
</reference>
<feature type="domain" description="Glycoside hydrolase family 5" evidence="4">
    <location>
        <begin position="76"/>
        <end position="334"/>
    </location>
</feature>
<proteinExistence type="inferred from homology"/>
<evidence type="ECO:0000256" key="2">
    <source>
        <dbReference type="ARBA" id="ARBA00023295"/>
    </source>
</evidence>
<dbReference type="InterPro" id="IPR017853">
    <property type="entry name" value="GH"/>
</dbReference>
<comment type="caution">
    <text evidence="5">The sequence shown here is derived from an EMBL/GenBank/DDBJ whole genome shotgun (WGS) entry which is preliminary data.</text>
</comment>
<keyword evidence="1 3" id="KW-0378">Hydrolase</keyword>
<dbReference type="GO" id="GO:0009251">
    <property type="term" value="P:glucan catabolic process"/>
    <property type="evidence" value="ECO:0007669"/>
    <property type="project" value="TreeGrafter"/>
</dbReference>
<protein>
    <submittedName>
        <fullName evidence="5">Glycoside hydrolase family 5 protein</fullName>
    </submittedName>
</protein>
<dbReference type="InterPro" id="IPR050386">
    <property type="entry name" value="Glycosyl_hydrolase_5"/>
</dbReference>
<keyword evidence="2 3" id="KW-0326">Glycosidase</keyword>
<dbReference type="RefSeq" id="WP_131982640.1">
    <property type="nucleotide sequence ID" value="NZ_SMKL01000022.1"/>
</dbReference>
<evidence type="ECO:0000313" key="6">
    <source>
        <dbReference type="Proteomes" id="UP000295621"/>
    </source>
</evidence>
<evidence type="ECO:0000259" key="4">
    <source>
        <dbReference type="Pfam" id="PF00150"/>
    </source>
</evidence>
<organism evidence="5 6">
    <name type="scientific">Jiangella ureilytica</name>
    <dbReference type="NCBI Taxonomy" id="2530374"/>
    <lineage>
        <taxon>Bacteria</taxon>
        <taxon>Bacillati</taxon>
        <taxon>Actinomycetota</taxon>
        <taxon>Actinomycetes</taxon>
        <taxon>Jiangellales</taxon>
        <taxon>Jiangellaceae</taxon>
        <taxon>Jiangella</taxon>
    </lineage>
</organism>
<dbReference type="GO" id="GO:0005576">
    <property type="term" value="C:extracellular region"/>
    <property type="evidence" value="ECO:0007669"/>
    <property type="project" value="TreeGrafter"/>
</dbReference>